<organism evidence="2 3">
    <name type="scientific">Decorospora gaudefroyi</name>
    <dbReference type="NCBI Taxonomy" id="184978"/>
    <lineage>
        <taxon>Eukaryota</taxon>
        <taxon>Fungi</taxon>
        <taxon>Dikarya</taxon>
        <taxon>Ascomycota</taxon>
        <taxon>Pezizomycotina</taxon>
        <taxon>Dothideomycetes</taxon>
        <taxon>Pleosporomycetidae</taxon>
        <taxon>Pleosporales</taxon>
        <taxon>Pleosporineae</taxon>
        <taxon>Pleosporaceae</taxon>
        <taxon>Decorospora</taxon>
    </lineage>
</organism>
<dbReference type="EMBL" id="ML975409">
    <property type="protein sequence ID" value="KAF1830119.1"/>
    <property type="molecule type" value="Genomic_DNA"/>
</dbReference>
<gene>
    <name evidence="2" type="ORF">BDW02DRAFT_573335</name>
</gene>
<sequence>MDCSPALSINSDMTDEELEKYFASYIPLSNLPTPPPAKERAIPSRTSTPASSTSQTHTTTNASSPPEQKAYTTHLANLVPLNVSTHRPHASVIQGFLDRAGLPDEMVAFAGCVLDALSNRFASTWRDALAPSDYARHVKDFLRTDSRRSVHVSPDVIVLAALSLAHGFLSDRLRSSRHWSVMESDGAFTVQEIEATKRAILQDMDYGLSRISNEMVQQRLKTMQRASALPAVTPAPNTTIMKQDRRRNLSISLQGAAIWSYGVQTPEPSP</sequence>
<protein>
    <recommendedName>
        <fullName evidence="4">Cyclin N-terminal domain-containing protein</fullName>
    </recommendedName>
</protein>
<feature type="region of interest" description="Disordered" evidence="1">
    <location>
        <begin position="29"/>
        <end position="67"/>
    </location>
</feature>
<reference evidence="2" key="1">
    <citation type="submission" date="2020-01" db="EMBL/GenBank/DDBJ databases">
        <authorList>
            <consortium name="DOE Joint Genome Institute"/>
            <person name="Haridas S."/>
            <person name="Albert R."/>
            <person name="Binder M."/>
            <person name="Bloem J."/>
            <person name="Labutti K."/>
            <person name="Salamov A."/>
            <person name="Andreopoulos B."/>
            <person name="Baker S.E."/>
            <person name="Barry K."/>
            <person name="Bills G."/>
            <person name="Bluhm B.H."/>
            <person name="Cannon C."/>
            <person name="Castanera R."/>
            <person name="Culley D.E."/>
            <person name="Daum C."/>
            <person name="Ezra D."/>
            <person name="Gonzalez J.B."/>
            <person name="Henrissat B."/>
            <person name="Kuo A."/>
            <person name="Liang C."/>
            <person name="Lipzen A."/>
            <person name="Lutzoni F."/>
            <person name="Magnuson J."/>
            <person name="Mondo S."/>
            <person name="Nolan M."/>
            <person name="Ohm R."/>
            <person name="Pangilinan J."/>
            <person name="Park H.-J."/>
            <person name="Ramirez L."/>
            <person name="Alfaro M."/>
            <person name="Sun H."/>
            <person name="Tritt A."/>
            <person name="Yoshinaga Y."/>
            <person name="Zwiers L.-H."/>
            <person name="Turgeon B.G."/>
            <person name="Goodwin S.B."/>
            <person name="Spatafora J.W."/>
            <person name="Crous P.W."/>
            <person name="Grigoriev I.V."/>
        </authorList>
    </citation>
    <scope>NUCLEOTIDE SEQUENCE</scope>
    <source>
        <strain evidence="2">P77</strain>
    </source>
</reference>
<keyword evidence="3" id="KW-1185">Reference proteome</keyword>
<dbReference type="AlphaFoldDB" id="A0A6A5JZW6"/>
<dbReference type="Proteomes" id="UP000800040">
    <property type="component" value="Unassembled WGS sequence"/>
</dbReference>
<proteinExistence type="predicted"/>
<accession>A0A6A5JZW6</accession>
<dbReference type="OrthoDB" id="3877279at2759"/>
<evidence type="ECO:0000256" key="1">
    <source>
        <dbReference type="SAM" id="MobiDB-lite"/>
    </source>
</evidence>
<evidence type="ECO:0008006" key="4">
    <source>
        <dbReference type="Google" id="ProtNLM"/>
    </source>
</evidence>
<name>A0A6A5JZW6_9PLEO</name>
<evidence type="ECO:0000313" key="3">
    <source>
        <dbReference type="Proteomes" id="UP000800040"/>
    </source>
</evidence>
<feature type="compositionally biased region" description="Low complexity" evidence="1">
    <location>
        <begin position="44"/>
        <end position="64"/>
    </location>
</feature>
<evidence type="ECO:0000313" key="2">
    <source>
        <dbReference type="EMBL" id="KAF1830119.1"/>
    </source>
</evidence>